<dbReference type="Pfam" id="PF05768">
    <property type="entry name" value="Glrx-like"/>
    <property type="match status" value="1"/>
</dbReference>
<accession>A0A495JKF1</accession>
<dbReference type="InterPro" id="IPR008554">
    <property type="entry name" value="Glutaredoxin-like"/>
</dbReference>
<dbReference type="Proteomes" id="UP000277671">
    <property type="component" value="Unassembled WGS sequence"/>
</dbReference>
<evidence type="ECO:0000313" key="2">
    <source>
        <dbReference type="Proteomes" id="UP000277671"/>
    </source>
</evidence>
<evidence type="ECO:0000313" key="1">
    <source>
        <dbReference type="EMBL" id="RKR89417.1"/>
    </source>
</evidence>
<sequence length="86" mass="9646">MARLTLMVRAGCRLCDLAKEAMARVERRTGEAWTEVDVTGDAELEDEYGLRVPVVLLDGREHGYWKVEEDRLERDLASRPAPSAGS</sequence>
<reference evidence="1 2" key="1">
    <citation type="submission" date="2018-10" db="EMBL/GenBank/DDBJ databases">
        <title>Sequencing the genomes of 1000 actinobacteria strains.</title>
        <authorList>
            <person name="Klenk H.-P."/>
        </authorList>
    </citation>
    <scope>NUCLEOTIDE SEQUENCE [LARGE SCALE GENOMIC DNA]</scope>
    <source>
        <strain evidence="1 2">DSM 45175</strain>
    </source>
</reference>
<comment type="caution">
    <text evidence="1">The sequence shown here is derived from an EMBL/GenBank/DDBJ whole genome shotgun (WGS) entry which is preliminary data.</text>
</comment>
<name>A0A495JKF1_9ACTN</name>
<gene>
    <name evidence="1" type="ORF">BDK92_3763</name>
</gene>
<dbReference type="InterPro" id="IPR036249">
    <property type="entry name" value="Thioredoxin-like_sf"/>
</dbReference>
<dbReference type="EMBL" id="RBKT01000001">
    <property type="protein sequence ID" value="RKR89417.1"/>
    <property type="molecule type" value="Genomic_DNA"/>
</dbReference>
<proteinExistence type="predicted"/>
<protein>
    <submittedName>
        <fullName evidence="1">Glutaredoxin</fullName>
    </submittedName>
</protein>
<dbReference type="SUPFAM" id="SSF52833">
    <property type="entry name" value="Thioredoxin-like"/>
    <property type="match status" value="1"/>
</dbReference>
<keyword evidence="2" id="KW-1185">Reference proteome</keyword>
<organism evidence="1 2">
    <name type="scientific">Micromonospora pisi</name>
    <dbReference type="NCBI Taxonomy" id="589240"/>
    <lineage>
        <taxon>Bacteria</taxon>
        <taxon>Bacillati</taxon>
        <taxon>Actinomycetota</taxon>
        <taxon>Actinomycetes</taxon>
        <taxon>Micromonosporales</taxon>
        <taxon>Micromonosporaceae</taxon>
        <taxon>Micromonospora</taxon>
    </lineage>
</organism>
<dbReference type="Gene3D" id="3.40.30.10">
    <property type="entry name" value="Glutaredoxin"/>
    <property type="match status" value="1"/>
</dbReference>
<dbReference type="AlphaFoldDB" id="A0A495JKF1"/>